<keyword evidence="4 7" id="KW-0812">Transmembrane</keyword>
<dbReference type="Proteomes" id="UP000198284">
    <property type="component" value="Unassembled WGS sequence"/>
</dbReference>
<gene>
    <name evidence="8" type="ORF">SAMN06265795_101555</name>
</gene>
<evidence type="ECO:0000256" key="7">
    <source>
        <dbReference type="SAM" id="Phobius"/>
    </source>
</evidence>
<comment type="similarity">
    <text evidence="2">Belongs to the UPF0719 family.</text>
</comment>
<dbReference type="PANTHER" id="PTHR40043">
    <property type="entry name" value="UPF0719 INNER MEMBRANE PROTEIN YJFL"/>
    <property type="match status" value="1"/>
</dbReference>
<dbReference type="AlphaFoldDB" id="A0A239CMJ6"/>
<keyword evidence="5 7" id="KW-1133">Transmembrane helix</keyword>
<evidence type="ECO:0000313" key="9">
    <source>
        <dbReference type="Proteomes" id="UP000198284"/>
    </source>
</evidence>
<evidence type="ECO:0000313" key="8">
    <source>
        <dbReference type="EMBL" id="SNS21476.1"/>
    </source>
</evidence>
<dbReference type="Pfam" id="PF03994">
    <property type="entry name" value="DUF350"/>
    <property type="match status" value="1"/>
</dbReference>
<feature type="transmembrane region" description="Helical" evidence="7">
    <location>
        <begin position="7"/>
        <end position="25"/>
    </location>
</feature>
<organism evidence="8 9">
    <name type="scientific">Noviherbaspirillum humi</name>
    <dbReference type="NCBI Taxonomy" id="1688639"/>
    <lineage>
        <taxon>Bacteria</taxon>
        <taxon>Pseudomonadati</taxon>
        <taxon>Pseudomonadota</taxon>
        <taxon>Betaproteobacteria</taxon>
        <taxon>Burkholderiales</taxon>
        <taxon>Oxalobacteraceae</taxon>
        <taxon>Noviherbaspirillum</taxon>
    </lineage>
</organism>
<accession>A0A239CMJ6</accession>
<sequence>MAGFANYIVYLLLSGLLLVLFFAVYTRVTPFDEIQLIREGNVAAALSFGGALLGFSLTIASCILHTSAIPGFIAWSIAALLVQLMTYIVAARMLSMSKDHIESNNVAFGAMLGVTSLAVGAINAACIS</sequence>
<feature type="transmembrane region" description="Helical" evidence="7">
    <location>
        <begin position="106"/>
        <end position="127"/>
    </location>
</feature>
<evidence type="ECO:0000256" key="5">
    <source>
        <dbReference type="ARBA" id="ARBA00022989"/>
    </source>
</evidence>
<keyword evidence="3" id="KW-1003">Cell membrane</keyword>
<dbReference type="GO" id="GO:0005886">
    <property type="term" value="C:plasma membrane"/>
    <property type="evidence" value="ECO:0007669"/>
    <property type="project" value="UniProtKB-SubCell"/>
</dbReference>
<comment type="subcellular location">
    <subcellularLocation>
        <location evidence="1">Cell membrane</location>
        <topology evidence="1">Multi-pass membrane protein</topology>
    </subcellularLocation>
</comment>
<evidence type="ECO:0000256" key="1">
    <source>
        <dbReference type="ARBA" id="ARBA00004651"/>
    </source>
</evidence>
<evidence type="ECO:0000256" key="3">
    <source>
        <dbReference type="ARBA" id="ARBA00022475"/>
    </source>
</evidence>
<dbReference type="PANTHER" id="PTHR40043:SF1">
    <property type="entry name" value="UPF0719 INNER MEMBRANE PROTEIN YJFL"/>
    <property type="match status" value="1"/>
</dbReference>
<keyword evidence="9" id="KW-1185">Reference proteome</keyword>
<reference evidence="8 9" key="1">
    <citation type="submission" date="2017-06" db="EMBL/GenBank/DDBJ databases">
        <authorList>
            <person name="Kim H.J."/>
            <person name="Triplett B.A."/>
        </authorList>
    </citation>
    <scope>NUCLEOTIDE SEQUENCE [LARGE SCALE GENOMIC DNA]</scope>
    <source>
        <strain evidence="8 9">U15</strain>
    </source>
</reference>
<dbReference type="InterPro" id="IPR007140">
    <property type="entry name" value="DUF350"/>
</dbReference>
<keyword evidence="6 7" id="KW-0472">Membrane</keyword>
<name>A0A239CMJ6_9BURK</name>
<proteinExistence type="inferred from homology"/>
<protein>
    <submittedName>
        <fullName evidence="8">Putative membrane protein</fullName>
    </submittedName>
</protein>
<evidence type="ECO:0000256" key="6">
    <source>
        <dbReference type="ARBA" id="ARBA00023136"/>
    </source>
</evidence>
<dbReference type="EMBL" id="FZOT01000001">
    <property type="protein sequence ID" value="SNS21476.1"/>
    <property type="molecule type" value="Genomic_DNA"/>
</dbReference>
<dbReference type="RefSeq" id="WP_245844680.1">
    <property type="nucleotide sequence ID" value="NZ_FZOT01000001.1"/>
</dbReference>
<evidence type="ECO:0000256" key="2">
    <source>
        <dbReference type="ARBA" id="ARBA00005779"/>
    </source>
</evidence>
<feature type="transmembrane region" description="Helical" evidence="7">
    <location>
        <begin position="72"/>
        <end position="94"/>
    </location>
</feature>
<feature type="transmembrane region" description="Helical" evidence="7">
    <location>
        <begin position="45"/>
        <end position="65"/>
    </location>
</feature>
<evidence type="ECO:0000256" key="4">
    <source>
        <dbReference type="ARBA" id="ARBA00022692"/>
    </source>
</evidence>